<accession>L2F772</accession>
<feature type="signal peptide" evidence="4">
    <location>
        <begin position="1"/>
        <end position="22"/>
    </location>
</feature>
<feature type="coiled-coil region" evidence="3">
    <location>
        <begin position="51"/>
        <end position="85"/>
    </location>
</feature>
<keyword evidence="6" id="KW-1185">Reference proteome</keyword>
<dbReference type="GO" id="GO:0005829">
    <property type="term" value="C:cytosol"/>
    <property type="evidence" value="ECO:0007669"/>
    <property type="project" value="TreeGrafter"/>
</dbReference>
<dbReference type="SUPFAM" id="SSF111384">
    <property type="entry name" value="OmpH-like"/>
    <property type="match status" value="1"/>
</dbReference>
<keyword evidence="3" id="KW-0175">Coiled coil</keyword>
<evidence type="ECO:0000313" key="6">
    <source>
        <dbReference type="Proteomes" id="UP000023795"/>
    </source>
</evidence>
<dbReference type="SMART" id="SM00935">
    <property type="entry name" value="OmpH"/>
    <property type="match status" value="1"/>
</dbReference>
<dbReference type="EMBL" id="ANIN01000002">
    <property type="protein sequence ID" value="ELA08308.1"/>
    <property type="molecule type" value="Genomic_DNA"/>
</dbReference>
<comment type="caution">
    <text evidence="5">The sequence shown here is derived from an EMBL/GenBank/DDBJ whole genome shotgun (WGS) entry which is preliminary data.</text>
</comment>
<evidence type="ECO:0000256" key="3">
    <source>
        <dbReference type="SAM" id="Coils"/>
    </source>
</evidence>
<evidence type="ECO:0000256" key="4">
    <source>
        <dbReference type="SAM" id="SignalP"/>
    </source>
</evidence>
<dbReference type="Pfam" id="PF03938">
    <property type="entry name" value="OmpH"/>
    <property type="match status" value="1"/>
</dbReference>
<evidence type="ECO:0000256" key="1">
    <source>
        <dbReference type="ARBA" id="ARBA00009091"/>
    </source>
</evidence>
<dbReference type="InterPro" id="IPR005632">
    <property type="entry name" value="Chaperone_Skp"/>
</dbReference>
<dbReference type="InterPro" id="IPR024930">
    <property type="entry name" value="Skp_dom_sf"/>
</dbReference>
<dbReference type="OrthoDB" id="5767138at2"/>
<dbReference type="PANTHER" id="PTHR35089:SF1">
    <property type="entry name" value="CHAPERONE PROTEIN SKP"/>
    <property type="match status" value="1"/>
</dbReference>
<reference evidence="5 6" key="1">
    <citation type="journal article" date="2013" name="Genome Announc.">
        <title>Genome Sequence of Moraxella macacae 0408225, a Novel Bacterial Species Isolated from a Cynomolgus Macaque with Epistaxis.</title>
        <authorList>
            <person name="Ladner J.T."/>
            <person name="Whitehouse C.A."/>
            <person name="Koroleva G.I."/>
            <person name="Palacios G.F."/>
        </authorList>
    </citation>
    <scope>NUCLEOTIDE SEQUENCE [LARGE SCALE GENOMIC DNA]</scope>
    <source>
        <strain evidence="5 6">0408225</strain>
    </source>
</reference>
<dbReference type="GO" id="GO:0050821">
    <property type="term" value="P:protein stabilization"/>
    <property type="evidence" value="ECO:0007669"/>
    <property type="project" value="TreeGrafter"/>
</dbReference>
<dbReference type="GO" id="GO:0051082">
    <property type="term" value="F:unfolded protein binding"/>
    <property type="evidence" value="ECO:0007669"/>
    <property type="project" value="InterPro"/>
</dbReference>
<dbReference type="PANTHER" id="PTHR35089">
    <property type="entry name" value="CHAPERONE PROTEIN SKP"/>
    <property type="match status" value="1"/>
</dbReference>
<evidence type="ECO:0000256" key="2">
    <source>
        <dbReference type="ARBA" id="ARBA00022729"/>
    </source>
</evidence>
<dbReference type="STRING" id="1230338.MOMA_07091"/>
<dbReference type="Gene3D" id="3.30.910.20">
    <property type="entry name" value="Skp domain"/>
    <property type="match status" value="1"/>
</dbReference>
<name>L2F772_9GAMM</name>
<comment type="similarity">
    <text evidence="1">Belongs to the Skp family.</text>
</comment>
<dbReference type="Proteomes" id="UP000023795">
    <property type="component" value="Unassembled WGS sequence"/>
</dbReference>
<dbReference type="AlphaFoldDB" id="L2F772"/>
<feature type="chain" id="PRO_5003958217" evidence="4">
    <location>
        <begin position="23"/>
        <end position="166"/>
    </location>
</feature>
<protein>
    <submittedName>
        <fullName evidence="5">Outer membrane chaperone Skp</fullName>
    </submittedName>
</protein>
<sequence length="166" mass="18679">MKKSLLLTLITLSVGFANTVVANTVAVWNSEEAIANTNFAKSKITATQKTLAPKQQQIKTYETNLERLQQQYQSADDKQKASIAKQIDTNMKNYEQVSSQIRQTIATSQKEILDKVSPKMQSIMQNLIKQKNIDVLLDNTTETVSFVKAEFDITDDVTHALNQQVK</sequence>
<keyword evidence="2 4" id="KW-0732">Signal</keyword>
<evidence type="ECO:0000313" key="5">
    <source>
        <dbReference type="EMBL" id="ELA08308.1"/>
    </source>
</evidence>
<gene>
    <name evidence="5" type="ORF">MOMA_07091</name>
</gene>
<organism evidence="5 6">
    <name type="scientific">Moraxella macacae 0408225</name>
    <dbReference type="NCBI Taxonomy" id="1230338"/>
    <lineage>
        <taxon>Bacteria</taxon>
        <taxon>Pseudomonadati</taxon>
        <taxon>Pseudomonadota</taxon>
        <taxon>Gammaproteobacteria</taxon>
        <taxon>Moraxellales</taxon>
        <taxon>Moraxellaceae</taxon>
        <taxon>Moraxella</taxon>
    </lineage>
</organism>
<dbReference type="RefSeq" id="WP_009501861.1">
    <property type="nucleotide sequence ID" value="NZ_ANIN01000002.1"/>
</dbReference>
<dbReference type="PATRIC" id="fig|1230338.3.peg.1508"/>
<proteinExistence type="inferred from homology"/>